<name>A0A101LYK5_PICGL</name>
<proteinExistence type="predicted"/>
<feature type="compositionally biased region" description="Polar residues" evidence="1">
    <location>
        <begin position="81"/>
        <end position="91"/>
    </location>
</feature>
<evidence type="ECO:0000313" key="2">
    <source>
        <dbReference type="EMBL" id="KUM47731.1"/>
    </source>
</evidence>
<organism evidence="2">
    <name type="scientific">Picea glauca</name>
    <name type="common">White spruce</name>
    <name type="synonym">Pinus glauca</name>
    <dbReference type="NCBI Taxonomy" id="3330"/>
    <lineage>
        <taxon>Eukaryota</taxon>
        <taxon>Viridiplantae</taxon>
        <taxon>Streptophyta</taxon>
        <taxon>Embryophyta</taxon>
        <taxon>Tracheophyta</taxon>
        <taxon>Spermatophyta</taxon>
        <taxon>Pinopsida</taxon>
        <taxon>Pinidae</taxon>
        <taxon>Conifers I</taxon>
        <taxon>Pinales</taxon>
        <taxon>Pinaceae</taxon>
        <taxon>Picea</taxon>
    </lineage>
</organism>
<feature type="region of interest" description="Disordered" evidence="1">
    <location>
        <begin position="68"/>
        <end position="91"/>
    </location>
</feature>
<comment type="caution">
    <text evidence="2">The sequence shown here is derived from an EMBL/GenBank/DDBJ whole genome shotgun (WGS) entry which is preliminary data.</text>
</comment>
<accession>A0A101LYK5</accession>
<protein>
    <submittedName>
        <fullName evidence="2">Uncharacterized protein</fullName>
    </submittedName>
</protein>
<dbReference type="EMBL" id="LKAM01000007">
    <property type="protein sequence ID" value="KUM47731.1"/>
    <property type="molecule type" value="Genomic_DNA"/>
</dbReference>
<dbReference type="AlphaFoldDB" id="A0A101LYK5"/>
<keyword evidence="2" id="KW-0496">Mitochondrion</keyword>
<sequence length="91" mass="10480">MVPLWLIDTREIPVFSIMMGKFQLQESNPAIVYLNRYVHDCDRCYDCEYATRMSSDFSSVSHSLPILPPADGLTAERDNEYSTIDQTNNNK</sequence>
<reference evidence="2" key="1">
    <citation type="journal article" date="2015" name="Genome Biol. Evol.">
        <title>Organellar Genomes of White Spruce (Picea glauca): Assembly and Annotation.</title>
        <authorList>
            <person name="Jackman S.D."/>
            <person name="Warren R.L."/>
            <person name="Gibb E.A."/>
            <person name="Vandervalk B.P."/>
            <person name="Mohamadi H."/>
            <person name="Chu J."/>
            <person name="Raymond A."/>
            <person name="Pleasance S."/>
            <person name="Coope R."/>
            <person name="Wildung M.R."/>
            <person name="Ritland C.E."/>
            <person name="Bousquet J."/>
            <person name="Jones S.J."/>
            <person name="Bohlmann J."/>
            <person name="Birol I."/>
        </authorList>
    </citation>
    <scope>NUCLEOTIDE SEQUENCE [LARGE SCALE GENOMIC DNA]</scope>
    <source>
        <tissue evidence="2">Flushing bud</tissue>
    </source>
</reference>
<geneLocation type="mitochondrion" evidence="2"/>
<evidence type="ECO:0000256" key="1">
    <source>
        <dbReference type="SAM" id="MobiDB-lite"/>
    </source>
</evidence>
<gene>
    <name evidence="2" type="ORF">ABT39_MTgene5918</name>
</gene>